<dbReference type="OrthoDB" id="440385at2759"/>
<dbReference type="GO" id="GO:0006888">
    <property type="term" value="P:endoplasmic reticulum to Golgi vesicle-mediated transport"/>
    <property type="evidence" value="ECO:0007669"/>
    <property type="project" value="InterPro"/>
</dbReference>
<dbReference type="GO" id="GO:0048280">
    <property type="term" value="P:vesicle fusion with Golgi apparatus"/>
    <property type="evidence" value="ECO:0007669"/>
    <property type="project" value="TreeGrafter"/>
</dbReference>
<dbReference type="AlphaFoldDB" id="A0A8T0CFG3"/>
<evidence type="ECO:0000256" key="2">
    <source>
        <dbReference type="ARBA" id="ARBA00010596"/>
    </source>
</evidence>
<evidence type="ECO:0000256" key="3">
    <source>
        <dbReference type="ARBA" id="ARBA00022692"/>
    </source>
</evidence>
<feature type="transmembrane region" description="Helical" evidence="6">
    <location>
        <begin position="89"/>
        <end position="112"/>
    </location>
</feature>
<evidence type="ECO:0000313" key="7">
    <source>
        <dbReference type="EMBL" id="KAF7845754.1"/>
    </source>
</evidence>
<dbReference type="GO" id="GO:0016020">
    <property type="term" value="C:membrane"/>
    <property type="evidence" value="ECO:0007669"/>
    <property type="project" value="UniProtKB-SubCell"/>
</dbReference>
<accession>A0A8T0CFG3</accession>
<keyword evidence="5 6" id="KW-0472">Membrane</keyword>
<protein>
    <recommendedName>
        <fullName evidence="9">Protein YIP</fullName>
    </recommendedName>
</protein>
<keyword evidence="8" id="KW-1185">Reference proteome</keyword>
<dbReference type="Proteomes" id="UP000806378">
    <property type="component" value="Unassembled WGS sequence"/>
</dbReference>
<comment type="caution">
    <text evidence="7">The sequence shown here is derived from an EMBL/GenBank/DDBJ whole genome shotgun (WGS) entry which is preliminary data.</text>
</comment>
<evidence type="ECO:0000256" key="1">
    <source>
        <dbReference type="ARBA" id="ARBA00004141"/>
    </source>
</evidence>
<gene>
    <name evidence="7" type="ORF">BT93_L0764</name>
</gene>
<dbReference type="PANTHER" id="PTHR21236:SF2">
    <property type="entry name" value="PROTEIN YIPF"/>
    <property type="match status" value="1"/>
</dbReference>
<feature type="transmembrane region" description="Helical" evidence="6">
    <location>
        <begin position="62"/>
        <end position="82"/>
    </location>
</feature>
<feature type="transmembrane region" description="Helical" evidence="6">
    <location>
        <begin position="118"/>
        <end position="136"/>
    </location>
</feature>
<comment type="similarity">
    <text evidence="2">Belongs to the YIP1 family.</text>
</comment>
<proteinExistence type="inferred from homology"/>
<sequence length="149" mass="16630">MDDADLAGPMLFCFCFGMFLLLSGKPQFGYIYGVALLGDLSIYFLLNLMSPTGIDAYRVSSVLGYCLLPLVLTSLASIALNLDTLIGYILSITSIFWCAYSSSGIFVSVLQMQNQRYLVAYPVMLFYASFALLTVFQHRGESAYHKFFR</sequence>
<dbReference type="EMBL" id="MU101058">
    <property type="protein sequence ID" value="KAF7845754.1"/>
    <property type="molecule type" value="Genomic_DNA"/>
</dbReference>
<name>A0A8T0CFG3_CORYI</name>
<dbReference type="Gramene" id="rna-gnl|WGS:JABURB|Cocit.L0764.1">
    <property type="protein sequence ID" value="cds-KAF7845754.1"/>
    <property type="gene ID" value="gene-BT93_L0764"/>
</dbReference>
<evidence type="ECO:0000256" key="4">
    <source>
        <dbReference type="ARBA" id="ARBA00022989"/>
    </source>
</evidence>
<evidence type="ECO:0008006" key="9">
    <source>
        <dbReference type="Google" id="ProtNLM"/>
    </source>
</evidence>
<evidence type="ECO:0000313" key="8">
    <source>
        <dbReference type="Proteomes" id="UP000806378"/>
    </source>
</evidence>
<comment type="subcellular location">
    <subcellularLocation>
        <location evidence="1">Membrane</location>
        <topology evidence="1">Multi-pass membrane protein</topology>
    </subcellularLocation>
</comment>
<feature type="transmembrane region" description="Helical" evidence="6">
    <location>
        <begin position="30"/>
        <end position="50"/>
    </location>
</feature>
<evidence type="ECO:0000256" key="6">
    <source>
        <dbReference type="SAM" id="Phobius"/>
    </source>
</evidence>
<keyword evidence="4 6" id="KW-1133">Transmembrane helix</keyword>
<keyword evidence="3 6" id="KW-0812">Transmembrane</keyword>
<dbReference type="InterPro" id="IPR045231">
    <property type="entry name" value="Yip1/4-like"/>
</dbReference>
<evidence type="ECO:0000256" key="5">
    <source>
        <dbReference type="ARBA" id="ARBA00023136"/>
    </source>
</evidence>
<dbReference type="PANTHER" id="PTHR21236">
    <property type="entry name" value="GOLGI MEMBRANE PROTEIN YIP1"/>
    <property type="match status" value="1"/>
</dbReference>
<reference evidence="7" key="1">
    <citation type="submission" date="2020-05" db="EMBL/GenBank/DDBJ databases">
        <title>WGS assembly of Corymbia citriodora subspecies variegata.</title>
        <authorList>
            <person name="Barry K."/>
            <person name="Hundley H."/>
            <person name="Shu S."/>
            <person name="Jenkins J."/>
            <person name="Grimwood J."/>
            <person name="Baten A."/>
        </authorList>
    </citation>
    <scope>NUCLEOTIDE SEQUENCE</scope>
    <source>
        <strain evidence="7">CV2-018</strain>
    </source>
</reference>
<dbReference type="GO" id="GO:0005802">
    <property type="term" value="C:trans-Golgi network"/>
    <property type="evidence" value="ECO:0007669"/>
    <property type="project" value="TreeGrafter"/>
</dbReference>
<organism evidence="7 8">
    <name type="scientific">Corymbia citriodora subsp. variegata</name>
    <dbReference type="NCBI Taxonomy" id="360336"/>
    <lineage>
        <taxon>Eukaryota</taxon>
        <taxon>Viridiplantae</taxon>
        <taxon>Streptophyta</taxon>
        <taxon>Embryophyta</taxon>
        <taxon>Tracheophyta</taxon>
        <taxon>Spermatophyta</taxon>
        <taxon>Magnoliopsida</taxon>
        <taxon>eudicotyledons</taxon>
        <taxon>Gunneridae</taxon>
        <taxon>Pentapetalae</taxon>
        <taxon>rosids</taxon>
        <taxon>malvids</taxon>
        <taxon>Myrtales</taxon>
        <taxon>Myrtaceae</taxon>
        <taxon>Myrtoideae</taxon>
        <taxon>Eucalypteae</taxon>
        <taxon>Corymbia</taxon>
    </lineage>
</organism>